<gene>
    <name evidence="1" type="ORF">GCM10025780_24750</name>
</gene>
<evidence type="ECO:0000313" key="1">
    <source>
        <dbReference type="EMBL" id="GAA4678849.1"/>
    </source>
</evidence>
<dbReference type="SUPFAM" id="SSF53756">
    <property type="entry name" value="UDP-Glycosyltransferase/glycogen phosphorylase"/>
    <property type="match status" value="1"/>
</dbReference>
<dbReference type="Proteomes" id="UP001501295">
    <property type="component" value="Unassembled WGS sequence"/>
</dbReference>
<dbReference type="Pfam" id="PF13692">
    <property type="entry name" value="Glyco_trans_1_4"/>
    <property type="match status" value="1"/>
</dbReference>
<name>A0ABP8W2C5_9MICO</name>
<evidence type="ECO:0008006" key="3">
    <source>
        <dbReference type="Google" id="ProtNLM"/>
    </source>
</evidence>
<comment type="caution">
    <text evidence="1">The sequence shown here is derived from an EMBL/GenBank/DDBJ whole genome shotgun (WGS) entry which is preliminary data.</text>
</comment>
<proteinExistence type="predicted"/>
<dbReference type="Gene3D" id="3.40.50.2000">
    <property type="entry name" value="Glycogen Phosphorylase B"/>
    <property type="match status" value="1"/>
</dbReference>
<organism evidence="1 2">
    <name type="scientific">Frondihabitans cladoniiphilus</name>
    <dbReference type="NCBI Taxonomy" id="715785"/>
    <lineage>
        <taxon>Bacteria</taxon>
        <taxon>Bacillati</taxon>
        <taxon>Actinomycetota</taxon>
        <taxon>Actinomycetes</taxon>
        <taxon>Micrococcales</taxon>
        <taxon>Microbacteriaceae</taxon>
        <taxon>Frondihabitans</taxon>
    </lineage>
</organism>
<evidence type="ECO:0000313" key="2">
    <source>
        <dbReference type="Proteomes" id="UP001501295"/>
    </source>
</evidence>
<accession>A0ABP8W2C5</accession>
<dbReference type="EMBL" id="BAABLM010000005">
    <property type="protein sequence ID" value="GAA4678849.1"/>
    <property type="molecule type" value="Genomic_DNA"/>
</dbReference>
<protein>
    <recommendedName>
        <fullName evidence="3">Glycosyltransferase involved in cell wall biosynthesis</fullName>
    </recommendedName>
</protein>
<sequence length="354" mass="38448">MLQYAVHDPEYPRNRRVREFLSALPEVVVATHERSRSRSRARRIREDLTALFVSGRRSDVILLSEMRLTQALPASCAARLFGARLIVDGFIGLHETAVGDWQHLRRGSLRARRLRLLDALAVRVADLYLIDTEMRAESIRSERSGAAVLSLPVGAPAWARPTRSTATGPLRILYYGNYIPLHGLDLVMDALDLLAVSHEFEIDLVGSGSARPALEQRAREAVDPRRYHFSDPIPEGALAEAIHRADVVLGVFGESEKAGGVVANKVWQGLACGRAVVTRDSSALDEIASAAGPLLHRTIPGSAESLAETLAALALAPRPPVDAEVAARLEAVVARSYDRLADWLVSDAAGEVAS</sequence>
<reference evidence="2" key="1">
    <citation type="journal article" date="2019" name="Int. J. Syst. Evol. Microbiol.">
        <title>The Global Catalogue of Microorganisms (GCM) 10K type strain sequencing project: providing services to taxonomists for standard genome sequencing and annotation.</title>
        <authorList>
            <consortium name="The Broad Institute Genomics Platform"/>
            <consortium name="The Broad Institute Genome Sequencing Center for Infectious Disease"/>
            <person name="Wu L."/>
            <person name="Ma J."/>
        </authorList>
    </citation>
    <scope>NUCLEOTIDE SEQUENCE [LARGE SCALE GENOMIC DNA]</scope>
    <source>
        <strain evidence="2">JCM 18956</strain>
    </source>
</reference>
<keyword evidence="2" id="KW-1185">Reference proteome</keyword>